<organism evidence="9 10">
    <name type="scientific">Muribaculum gordoncarteri</name>
    <dbReference type="NCBI Taxonomy" id="2530390"/>
    <lineage>
        <taxon>Bacteria</taxon>
        <taxon>Pseudomonadati</taxon>
        <taxon>Bacteroidota</taxon>
        <taxon>Bacteroidia</taxon>
        <taxon>Bacteroidales</taxon>
        <taxon>Muribaculaceae</taxon>
        <taxon>Muribaculum</taxon>
    </lineage>
</organism>
<evidence type="ECO:0000256" key="2">
    <source>
        <dbReference type="ARBA" id="ARBA00022801"/>
    </source>
</evidence>
<gene>
    <name evidence="9" type="ORF">E7746_01590</name>
</gene>
<evidence type="ECO:0000256" key="1">
    <source>
        <dbReference type="ARBA" id="ARBA00009865"/>
    </source>
</evidence>
<evidence type="ECO:0000256" key="5">
    <source>
        <dbReference type="PIRSR" id="PIRSR606710-2"/>
    </source>
</evidence>
<keyword evidence="10" id="KW-1185">Reference proteome</keyword>
<evidence type="ECO:0000313" key="10">
    <source>
        <dbReference type="Proteomes" id="UP000297031"/>
    </source>
</evidence>
<evidence type="ECO:0000313" key="9">
    <source>
        <dbReference type="EMBL" id="QCD34655.1"/>
    </source>
</evidence>
<protein>
    <submittedName>
        <fullName evidence="9">Glycoside hydrolase family 43 protein</fullName>
    </submittedName>
</protein>
<dbReference type="KEGG" id="mgod:E7746_01590"/>
<dbReference type="CDD" id="cd18617">
    <property type="entry name" value="GH43_XynB-like"/>
    <property type="match status" value="1"/>
</dbReference>
<dbReference type="SUPFAM" id="SSF49899">
    <property type="entry name" value="Concanavalin A-like lectins/glucanases"/>
    <property type="match status" value="1"/>
</dbReference>
<evidence type="ECO:0000256" key="7">
    <source>
        <dbReference type="SAM" id="SignalP"/>
    </source>
</evidence>
<dbReference type="PANTHER" id="PTHR42812">
    <property type="entry name" value="BETA-XYLOSIDASE"/>
    <property type="match status" value="1"/>
</dbReference>
<accession>A0A4P7VLX6</accession>
<feature type="domain" description="Beta-xylosidase C-terminal Concanavalin A-like" evidence="8">
    <location>
        <begin position="392"/>
        <end position="572"/>
    </location>
</feature>
<keyword evidence="7" id="KW-0732">Signal</keyword>
<dbReference type="InterPro" id="IPR023296">
    <property type="entry name" value="Glyco_hydro_beta-prop_sf"/>
</dbReference>
<dbReference type="Pfam" id="PF17851">
    <property type="entry name" value="GH43_C2"/>
    <property type="match status" value="1"/>
</dbReference>
<dbReference type="OrthoDB" id="9801455at2"/>
<feature type="active site" description="Proton donor" evidence="4">
    <location>
        <position position="249"/>
    </location>
</feature>
<dbReference type="Proteomes" id="UP000297031">
    <property type="component" value="Chromosome"/>
</dbReference>
<dbReference type="Gene3D" id="2.115.10.20">
    <property type="entry name" value="Glycosyl hydrolase domain, family 43"/>
    <property type="match status" value="1"/>
</dbReference>
<dbReference type="InterPro" id="IPR013320">
    <property type="entry name" value="ConA-like_dom_sf"/>
</dbReference>
<dbReference type="Pfam" id="PF04616">
    <property type="entry name" value="Glyco_hydro_43"/>
    <property type="match status" value="1"/>
</dbReference>
<feature type="chain" id="PRO_5020957363" evidence="7">
    <location>
        <begin position="22"/>
        <end position="573"/>
    </location>
</feature>
<sequence length="573" mass="63856">MNFYLTLTFFAVLALMTQSCASSSEKAAAVAPQESLALFDSFSYKGMDDFYTQNTLPDDGSFYNPILPGWYSDPTICTNGEGDYFLATSTFTYFPGVPLFHSRDLVNWKQIGHVLTRESQLVNMNGQHVSGGIFAPALSYNPANKTYYMITTNVGAGNFFVKTQDPFGEWSDPIYVPEVQGIDPAFFFDKDGKGYIVNNDDAPDGKPEYSGHRTVRIVEFDPATDKCVGERKIIVNKGWRPQDKPIWCEGPHIYNIDGTYYLMTAEGGTGDWHSEVIYRGKSPFGPFEPWQGNPILTQRTLDNGRPEPITCAGHADLEQTKEGDWWAVFLACRPLDGRFENLGRETFMMPVKWTDDGWPYMTRGEEVVPMVLNRPGVKREEKVTFGNFSDVDDFDADTLGLQWMTLRTPAADLYSLTSNPGYLTINCADINSSEKVAIPYIGRRVQHHKYEAATRLIFNAGNENQCAGLLVFKDENHQFLLARGRDAKGGCVLLHKIDGKEGEELAKEQLNDSISVLDLKVVSQGKTLDFYYSTDNGAKWQTLATGIDAQYTSTANAGGFTGTTVGPYATNKK</sequence>
<dbReference type="GO" id="GO:0004553">
    <property type="term" value="F:hydrolase activity, hydrolyzing O-glycosyl compounds"/>
    <property type="evidence" value="ECO:0007669"/>
    <property type="project" value="InterPro"/>
</dbReference>
<dbReference type="InterPro" id="IPR006710">
    <property type="entry name" value="Glyco_hydro_43"/>
</dbReference>
<dbReference type="PANTHER" id="PTHR42812:SF12">
    <property type="entry name" value="BETA-XYLOSIDASE-RELATED"/>
    <property type="match status" value="1"/>
</dbReference>
<reference evidence="9 10" key="1">
    <citation type="submission" date="2019-02" db="EMBL/GenBank/DDBJ databases">
        <title>Isolation and identification of novel species under the genus Muribaculum.</title>
        <authorList>
            <person name="Miyake S."/>
            <person name="Ding Y."/>
            <person name="Low A."/>
            <person name="Soh M."/>
            <person name="Seedorf H."/>
        </authorList>
    </citation>
    <scope>NUCLEOTIDE SEQUENCE [LARGE SCALE GENOMIC DNA]</scope>
    <source>
        <strain evidence="9 10">TLL-A4</strain>
    </source>
</reference>
<evidence type="ECO:0000256" key="3">
    <source>
        <dbReference type="ARBA" id="ARBA00023295"/>
    </source>
</evidence>
<evidence type="ECO:0000256" key="6">
    <source>
        <dbReference type="RuleBase" id="RU361187"/>
    </source>
</evidence>
<comment type="similarity">
    <text evidence="1 6">Belongs to the glycosyl hydrolase 43 family.</text>
</comment>
<dbReference type="Gene3D" id="2.60.120.200">
    <property type="match status" value="1"/>
</dbReference>
<dbReference type="RefSeq" id="WP_136409629.1">
    <property type="nucleotide sequence ID" value="NZ_CP039393.1"/>
</dbReference>
<keyword evidence="3 6" id="KW-0326">Glycosidase</keyword>
<name>A0A4P7VLX6_9BACT</name>
<evidence type="ECO:0000256" key="4">
    <source>
        <dbReference type="PIRSR" id="PIRSR606710-1"/>
    </source>
</evidence>
<evidence type="ECO:0000259" key="8">
    <source>
        <dbReference type="Pfam" id="PF17851"/>
    </source>
</evidence>
<dbReference type="SUPFAM" id="SSF75005">
    <property type="entry name" value="Arabinanase/levansucrase/invertase"/>
    <property type="match status" value="1"/>
</dbReference>
<feature type="signal peptide" evidence="7">
    <location>
        <begin position="1"/>
        <end position="21"/>
    </location>
</feature>
<dbReference type="AlphaFoldDB" id="A0A4P7VLX6"/>
<feature type="active site" description="Proton acceptor" evidence="4">
    <location>
        <position position="73"/>
    </location>
</feature>
<dbReference type="InterPro" id="IPR051795">
    <property type="entry name" value="Glycosyl_Hydrlase_43"/>
</dbReference>
<keyword evidence="2 6" id="KW-0378">Hydrolase</keyword>
<dbReference type="GO" id="GO:0005975">
    <property type="term" value="P:carbohydrate metabolic process"/>
    <property type="evidence" value="ECO:0007669"/>
    <property type="project" value="InterPro"/>
</dbReference>
<proteinExistence type="inferred from homology"/>
<dbReference type="EMBL" id="CP039393">
    <property type="protein sequence ID" value="QCD34655.1"/>
    <property type="molecule type" value="Genomic_DNA"/>
</dbReference>
<feature type="site" description="Important for catalytic activity, responsible for pKa modulation of the active site Glu and correct orientation of both the proton donor and substrate" evidence="5">
    <location>
        <position position="183"/>
    </location>
</feature>
<dbReference type="InterPro" id="IPR041542">
    <property type="entry name" value="GH43_C2"/>
</dbReference>